<sequence>MSTASHPPEITHLASYRRCVERIRSAWPAFLERQRQRLAEQERYGKASEKVAENILEDLFTLVLDWELTDLNHQVQYADLVLTRHGIKYLLVEVKRPGALAWNRYAVERALEQAQRYAEEQHVKCIAISDGVMLYAAHPRHGGLEDRAFVSLTAVEPPLDLWWLSIHGIYRPRPAALSPAGTTEPLRLLPETAPALTLEAEATELLHPKYRLPAACFAYVGSPSRPETWKLPYRLADGSVDERRLPKAIQAILSNYRGTKVSGIPESDIPAVLLRLAEAATSLGRMPHQRGDAAEIYRQLADALEQLGYVPGEQGQSQGLLMAERSSPLPARQSSRERRAGRRLLSKDQERSS</sequence>
<dbReference type="RefSeq" id="WP_112432203.1">
    <property type="nucleotide sequence ID" value="NZ_MCIF01000002.1"/>
</dbReference>
<proteinExistence type="predicted"/>
<name>A0A328VLB3_9CHLR</name>
<gene>
    <name evidence="2" type="ORF">A4R35_19085</name>
</gene>
<evidence type="ECO:0000313" key="2">
    <source>
        <dbReference type="EMBL" id="RAQ97651.1"/>
    </source>
</evidence>
<dbReference type="AlphaFoldDB" id="A0A328VLB3"/>
<comment type="caution">
    <text evidence="2">The sequence shown here is derived from an EMBL/GenBank/DDBJ whole genome shotgun (WGS) entry which is preliminary data.</text>
</comment>
<dbReference type="EMBL" id="MCIF01000002">
    <property type="protein sequence ID" value="RAQ97651.1"/>
    <property type="molecule type" value="Genomic_DNA"/>
</dbReference>
<dbReference type="OrthoDB" id="166991at2"/>
<feature type="region of interest" description="Disordered" evidence="1">
    <location>
        <begin position="315"/>
        <end position="353"/>
    </location>
</feature>
<reference evidence="2 3" key="1">
    <citation type="submission" date="2016-08" db="EMBL/GenBank/DDBJ databases">
        <title>Analysis of Carbohydrate Active Enzymes in Thermogemmatispora T81 Reveals Carbohydrate Degradation Ability.</title>
        <authorList>
            <person name="Tomazini A."/>
            <person name="Lal S."/>
            <person name="Stott M."/>
            <person name="Henrissat B."/>
            <person name="Polikarpov I."/>
            <person name="Sparling R."/>
            <person name="Levin D.B."/>
        </authorList>
    </citation>
    <scope>NUCLEOTIDE SEQUENCE [LARGE SCALE GENOMIC DNA]</scope>
    <source>
        <strain evidence="2 3">T81</strain>
    </source>
</reference>
<keyword evidence="3" id="KW-1185">Reference proteome</keyword>
<organism evidence="2 3">
    <name type="scientific">Thermogemmatispora tikiterensis</name>
    <dbReference type="NCBI Taxonomy" id="1825093"/>
    <lineage>
        <taxon>Bacteria</taxon>
        <taxon>Bacillati</taxon>
        <taxon>Chloroflexota</taxon>
        <taxon>Ktedonobacteria</taxon>
        <taxon>Thermogemmatisporales</taxon>
        <taxon>Thermogemmatisporaceae</taxon>
        <taxon>Thermogemmatispora</taxon>
    </lineage>
</organism>
<protein>
    <submittedName>
        <fullName evidence="2">Uncharacterized protein</fullName>
    </submittedName>
</protein>
<accession>A0A328VLB3</accession>
<dbReference type="Proteomes" id="UP000248706">
    <property type="component" value="Unassembled WGS sequence"/>
</dbReference>
<evidence type="ECO:0000256" key="1">
    <source>
        <dbReference type="SAM" id="MobiDB-lite"/>
    </source>
</evidence>
<evidence type="ECO:0000313" key="3">
    <source>
        <dbReference type="Proteomes" id="UP000248706"/>
    </source>
</evidence>